<proteinExistence type="predicted"/>
<feature type="non-terminal residue" evidence="2">
    <location>
        <position position="33"/>
    </location>
</feature>
<accession>A0ABT1X855</accession>
<sequence>MTLPLVMGHEIAGRVAALGPETKGVAVGEAKVV</sequence>
<feature type="domain" description="Alcohol dehydrogenase-like N-terminal" evidence="1">
    <location>
        <begin position="2"/>
        <end position="30"/>
    </location>
</feature>
<dbReference type="EMBL" id="JANJOU010000016">
    <property type="protein sequence ID" value="MCR0983889.1"/>
    <property type="molecule type" value="Genomic_DNA"/>
</dbReference>
<dbReference type="Pfam" id="PF08240">
    <property type="entry name" value="ADH_N"/>
    <property type="match status" value="1"/>
</dbReference>
<dbReference type="InterPro" id="IPR013154">
    <property type="entry name" value="ADH-like_N"/>
</dbReference>
<dbReference type="Gene3D" id="3.90.180.10">
    <property type="entry name" value="Medium-chain alcohol dehydrogenases, catalytic domain"/>
    <property type="match status" value="1"/>
</dbReference>
<protein>
    <submittedName>
        <fullName evidence="2">Alcohol dehydrogenase catalytic domain-containing protein</fullName>
    </submittedName>
</protein>
<dbReference type="InterPro" id="IPR011032">
    <property type="entry name" value="GroES-like_sf"/>
</dbReference>
<name>A0ABT1X855_9PROT</name>
<evidence type="ECO:0000313" key="2">
    <source>
        <dbReference type="EMBL" id="MCR0983889.1"/>
    </source>
</evidence>
<reference evidence="2 3" key="1">
    <citation type="submission" date="2022-06" db="EMBL/GenBank/DDBJ databases">
        <title>Roseomonas CN29.</title>
        <authorList>
            <person name="Cheng Y."/>
            <person name="He X."/>
        </authorList>
    </citation>
    <scope>NUCLEOTIDE SEQUENCE [LARGE SCALE GENOMIC DNA]</scope>
    <source>
        <strain evidence="2 3">CN29</strain>
    </source>
</reference>
<comment type="caution">
    <text evidence="2">The sequence shown here is derived from an EMBL/GenBank/DDBJ whole genome shotgun (WGS) entry which is preliminary data.</text>
</comment>
<evidence type="ECO:0000313" key="3">
    <source>
        <dbReference type="Proteomes" id="UP001524642"/>
    </source>
</evidence>
<gene>
    <name evidence="2" type="ORF">NRP21_17685</name>
</gene>
<organism evidence="2 3">
    <name type="scientific">Roseomonas populi</name>
    <dbReference type="NCBI Taxonomy" id="3121582"/>
    <lineage>
        <taxon>Bacteria</taxon>
        <taxon>Pseudomonadati</taxon>
        <taxon>Pseudomonadota</taxon>
        <taxon>Alphaproteobacteria</taxon>
        <taxon>Acetobacterales</taxon>
        <taxon>Roseomonadaceae</taxon>
        <taxon>Roseomonas</taxon>
    </lineage>
</organism>
<dbReference type="Proteomes" id="UP001524642">
    <property type="component" value="Unassembled WGS sequence"/>
</dbReference>
<evidence type="ECO:0000259" key="1">
    <source>
        <dbReference type="Pfam" id="PF08240"/>
    </source>
</evidence>
<dbReference type="SUPFAM" id="SSF50129">
    <property type="entry name" value="GroES-like"/>
    <property type="match status" value="1"/>
</dbReference>
<keyword evidence="3" id="KW-1185">Reference proteome</keyword>
<dbReference type="RefSeq" id="WP_257717555.1">
    <property type="nucleotide sequence ID" value="NZ_JANJOU010000016.1"/>
</dbReference>